<proteinExistence type="predicted"/>
<keyword evidence="1" id="KW-0808">Transferase</keyword>
<accession>A0A1I3N8K8</accession>
<protein>
    <submittedName>
        <fullName evidence="1">Lipopolysaccharide kinase (Kdo/WaaP) family protein</fullName>
    </submittedName>
</protein>
<sequence length="261" mass="31316">MELTKIKVKTNRQVHPDFKINESVLDDIFVNFETKGTPFGDQERNTLKTFDLQGYIVNVKSFRIPNFINQVAYRFFRKSKAQRSFIYANKLKALNIGTPQPVAFYEETSTFLFKKSCYVSQQLDCDYTYRDLTKDFNIPDYETILRAFTRFTFNLHENNILFLDHSPGNTLIKKVGEDYQFYLVDLNRMQFKDLSLHVRIKNFARLTIHKSMVEIMSDEYAKCSGADYDKIFNLMWKETETFQEKFYRKKRLKKKLKFWKR</sequence>
<organism evidence="1 2">
    <name type="scientific">Olleya namhaensis</name>
    <dbReference type="NCBI Taxonomy" id="1144750"/>
    <lineage>
        <taxon>Bacteria</taxon>
        <taxon>Pseudomonadati</taxon>
        <taxon>Bacteroidota</taxon>
        <taxon>Flavobacteriia</taxon>
        <taxon>Flavobacteriales</taxon>
        <taxon>Flavobacteriaceae</taxon>
    </lineage>
</organism>
<dbReference type="GO" id="GO:0016301">
    <property type="term" value="F:kinase activity"/>
    <property type="evidence" value="ECO:0007669"/>
    <property type="project" value="UniProtKB-KW"/>
</dbReference>
<reference evidence="2" key="1">
    <citation type="submission" date="2016-10" db="EMBL/GenBank/DDBJ databases">
        <authorList>
            <person name="Varghese N."/>
            <person name="Submissions S."/>
        </authorList>
    </citation>
    <scope>NUCLEOTIDE SEQUENCE [LARGE SCALE GENOMIC DNA]</scope>
    <source>
        <strain evidence="2">DSM 28881</strain>
    </source>
</reference>
<dbReference type="EMBL" id="FORM01000004">
    <property type="protein sequence ID" value="SFJ05519.1"/>
    <property type="molecule type" value="Genomic_DNA"/>
</dbReference>
<name>A0A1I3N8K8_9FLAO</name>
<evidence type="ECO:0000313" key="2">
    <source>
        <dbReference type="Proteomes" id="UP000199559"/>
    </source>
</evidence>
<keyword evidence="2" id="KW-1185">Reference proteome</keyword>
<keyword evidence="1" id="KW-0418">Kinase</keyword>
<evidence type="ECO:0000313" key="1">
    <source>
        <dbReference type="EMBL" id="SFJ05519.1"/>
    </source>
</evidence>
<dbReference type="STRING" id="1144750.SAMN05443431_10456"/>
<dbReference type="AlphaFoldDB" id="A0A1I3N8K8"/>
<gene>
    <name evidence="1" type="ORF">SAMN05443431_10456</name>
</gene>
<dbReference type="Proteomes" id="UP000199559">
    <property type="component" value="Unassembled WGS sequence"/>
</dbReference>
<dbReference type="Pfam" id="PF06293">
    <property type="entry name" value="Kdo"/>
    <property type="match status" value="1"/>
</dbReference>